<feature type="signal peptide" evidence="2">
    <location>
        <begin position="1"/>
        <end position="21"/>
    </location>
</feature>
<protein>
    <submittedName>
        <fullName evidence="4">Uncharacterized protein</fullName>
    </submittedName>
</protein>
<keyword evidence="1" id="KW-0812">Transmembrane</keyword>
<dbReference type="WBParaSite" id="Gr19_v10_g9344.t1">
    <property type="protein sequence ID" value="Gr19_v10_g9344.t1"/>
    <property type="gene ID" value="Gr19_v10_g9344"/>
</dbReference>
<name>A0A914IF89_GLORO</name>
<feature type="chain" id="PRO_5037271947" evidence="2">
    <location>
        <begin position="22"/>
        <end position="184"/>
    </location>
</feature>
<keyword evidence="2" id="KW-0732">Signal</keyword>
<evidence type="ECO:0000313" key="4">
    <source>
        <dbReference type="WBParaSite" id="Gr19_v10_g9344.t1"/>
    </source>
</evidence>
<evidence type="ECO:0000256" key="1">
    <source>
        <dbReference type="SAM" id="Phobius"/>
    </source>
</evidence>
<feature type="transmembrane region" description="Helical" evidence="1">
    <location>
        <begin position="164"/>
        <end position="183"/>
    </location>
</feature>
<dbReference type="AlphaFoldDB" id="A0A914IF89"/>
<evidence type="ECO:0000256" key="2">
    <source>
        <dbReference type="SAM" id="SignalP"/>
    </source>
</evidence>
<proteinExistence type="predicted"/>
<accession>A0A914IF89</accession>
<sequence length="184" mass="20358">MKRFFLLQLFEVSALIAYSNGETACTFKNYYEDWDDVSEEIVNVLCGGQNDAPHCFSAQCKATVRWRWSRIARAGCINHLGEQKCAENMERALANEEGGIWSCKCHILAGEISPNIVPTKSSVGPIPSDTATTTKNNNATTTLPYFEFREPIDLDNGRGFGIDLTVAVPTLLVCLAFAFGTFLF</sequence>
<dbReference type="Proteomes" id="UP000887572">
    <property type="component" value="Unplaced"/>
</dbReference>
<reference evidence="4" key="1">
    <citation type="submission" date="2022-11" db="UniProtKB">
        <authorList>
            <consortium name="WormBaseParasite"/>
        </authorList>
    </citation>
    <scope>IDENTIFICATION</scope>
</reference>
<organism evidence="3 4">
    <name type="scientific">Globodera rostochiensis</name>
    <name type="common">Golden nematode worm</name>
    <name type="synonym">Heterodera rostochiensis</name>
    <dbReference type="NCBI Taxonomy" id="31243"/>
    <lineage>
        <taxon>Eukaryota</taxon>
        <taxon>Metazoa</taxon>
        <taxon>Ecdysozoa</taxon>
        <taxon>Nematoda</taxon>
        <taxon>Chromadorea</taxon>
        <taxon>Rhabditida</taxon>
        <taxon>Tylenchina</taxon>
        <taxon>Tylenchomorpha</taxon>
        <taxon>Tylenchoidea</taxon>
        <taxon>Heteroderidae</taxon>
        <taxon>Heteroderinae</taxon>
        <taxon>Globodera</taxon>
    </lineage>
</organism>
<evidence type="ECO:0000313" key="3">
    <source>
        <dbReference type="Proteomes" id="UP000887572"/>
    </source>
</evidence>
<keyword evidence="1" id="KW-0472">Membrane</keyword>
<keyword evidence="3" id="KW-1185">Reference proteome</keyword>
<keyword evidence="1" id="KW-1133">Transmembrane helix</keyword>